<evidence type="ECO:0000256" key="9">
    <source>
        <dbReference type="SAM" id="Phobius"/>
    </source>
</evidence>
<evidence type="ECO:0000313" key="10">
    <source>
        <dbReference type="EMBL" id="ORM92777.1"/>
    </source>
</evidence>
<dbReference type="GO" id="GO:0005886">
    <property type="term" value="C:plasma membrane"/>
    <property type="evidence" value="ECO:0007669"/>
    <property type="project" value="UniProtKB-SubCell"/>
</dbReference>
<feature type="transmembrane region" description="Helical" evidence="9">
    <location>
        <begin position="59"/>
        <end position="81"/>
    </location>
</feature>
<proteinExistence type="inferred from homology"/>
<dbReference type="RefSeq" id="WP_084873331.1">
    <property type="nucleotide sequence ID" value="NZ_JAGGMY010000001.1"/>
</dbReference>
<dbReference type="AlphaFoldDB" id="A0A1X1ES41"/>
<dbReference type="GO" id="GO:0022857">
    <property type="term" value="F:transmembrane transporter activity"/>
    <property type="evidence" value="ECO:0007669"/>
    <property type="project" value="InterPro"/>
</dbReference>
<sequence length="287" mass="30788">MWSTALSTGLSLGSMYALLALGFHITWIVSRTLNFAQGSAMMVGATLGYSLYVTFGWPLWLALPATLLCCALYGVVIERLLVRPFVARNSEAWLMATVAGGILVDNLAMFTFGKEPRQFPVTDVTFTLFGTSWSLINLLIPLTGVVIVVALTLVRRYSRIGKVLEATVQNPRAAQLMGIRVNRVIAVAFALSTVFAALAGLLIAPLFSIQSDMGTLFGLKAFAVAILGGLASSSGIWVAGLLFGLSEALVTLWFGSAFTQIFTFSLVILALALRPNGLFGQKLRVKV</sequence>
<feature type="transmembrane region" description="Helical" evidence="9">
    <location>
        <begin position="93"/>
        <end position="113"/>
    </location>
</feature>
<dbReference type="CDD" id="cd06582">
    <property type="entry name" value="TM_PBP1_LivH_like"/>
    <property type="match status" value="1"/>
</dbReference>
<gene>
    <name evidence="10" type="ORF">HA50_05170</name>
</gene>
<dbReference type="Pfam" id="PF02653">
    <property type="entry name" value="BPD_transp_2"/>
    <property type="match status" value="1"/>
</dbReference>
<evidence type="ECO:0000313" key="11">
    <source>
        <dbReference type="Proteomes" id="UP000193749"/>
    </source>
</evidence>
<name>A0A1X1ES41_PANCY</name>
<feature type="transmembrane region" description="Helical" evidence="9">
    <location>
        <begin position="184"/>
        <end position="209"/>
    </location>
</feature>
<evidence type="ECO:0000256" key="4">
    <source>
        <dbReference type="ARBA" id="ARBA00022692"/>
    </source>
</evidence>
<evidence type="ECO:0000256" key="1">
    <source>
        <dbReference type="ARBA" id="ARBA00004429"/>
    </source>
</evidence>
<evidence type="ECO:0000256" key="3">
    <source>
        <dbReference type="ARBA" id="ARBA00022475"/>
    </source>
</evidence>
<keyword evidence="3" id="KW-1003">Cell membrane</keyword>
<comment type="similarity">
    <text evidence="8">Belongs to the binding-protein-dependent transport system permease family. LivHM subfamily.</text>
</comment>
<keyword evidence="7 9" id="KW-0472">Membrane</keyword>
<feature type="transmembrane region" description="Helical" evidence="9">
    <location>
        <begin position="133"/>
        <end position="154"/>
    </location>
</feature>
<comment type="caution">
    <text evidence="10">The sequence shown here is derived from an EMBL/GenBank/DDBJ whole genome shotgun (WGS) entry which is preliminary data.</text>
</comment>
<organism evidence="10 11">
    <name type="scientific">Pantoea cypripedii</name>
    <name type="common">Pectobacterium cypripedii</name>
    <name type="synonym">Erwinia cypripedii</name>
    <dbReference type="NCBI Taxonomy" id="55209"/>
    <lineage>
        <taxon>Bacteria</taxon>
        <taxon>Pseudomonadati</taxon>
        <taxon>Pseudomonadota</taxon>
        <taxon>Gammaproteobacteria</taxon>
        <taxon>Enterobacterales</taxon>
        <taxon>Erwiniaceae</taxon>
        <taxon>Pantoea</taxon>
    </lineage>
</organism>
<accession>A0A1X1ES41</accession>
<evidence type="ECO:0000256" key="7">
    <source>
        <dbReference type="ARBA" id="ARBA00023136"/>
    </source>
</evidence>
<keyword evidence="2" id="KW-0813">Transport</keyword>
<dbReference type="EMBL" id="MLJI01000001">
    <property type="protein sequence ID" value="ORM92777.1"/>
    <property type="molecule type" value="Genomic_DNA"/>
</dbReference>
<feature type="transmembrane region" description="Helical" evidence="9">
    <location>
        <begin position="6"/>
        <end position="28"/>
    </location>
</feature>
<evidence type="ECO:0000256" key="6">
    <source>
        <dbReference type="ARBA" id="ARBA00022989"/>
    </source>
</evidence>
<protein>
    <submittedName>
        <fullName evidence="10">Branched-chain amino acid ABC transporter permease</fullName>
    </submittedName>
</protein>
<keyword evidence="4 9" id="KW-0812">Transmembrane</keyword>
<dbReference type="PANTHER" id="PTHR11795">
    <property type="entry name" value="BRANCHED-CHAIN AMINO ACID TRANSPORT SYSTEM PERMEASE PROTEIN LIVH"/>
    <property type="match status" value="1"/>
</dbReference>
<feature type="transmembrane region" description="Helical" evidence="9">
    <location>
        <begin position="252"/>
        <end position="273"/>
    </location>
</feature>
<dbReference type="OrthoDB" id="9807115at2"/>
<evidence type="ECO:0000256" key="8">
    <source>
        <dbReference type="ARBA" id="ARBA00037998"/>
    </source>
</evidence>
<keyword evidence="11" id="KW-1185">Reference proteome</keyword>
<dbReference type="Proteomes" id="UP000193749">
    <property type="component" value="Unassembled WGS sequence"/>
</dbReference>
<comment type="subcellular location">
    <subcellularLocation>
        <location evidence="1">Cell inner membrane</location>
        <topology evidence="1">Multi-pass membrane protein</topology>
    </subcellularLocation>
</comment>
<reference evidence="10 11" key="1">
    <citation type="journal article" date="2017" name="Antonie Van Leeuwenhoek">
        <title>Phylogenomic resolution of the bacterial genus Pantoea and its relationship with Erwinia and Tatumella.</title>
        <authorList>
            <person name="Palmer M."/>
            <person name="Steenkamp E.T."/>
            <person name="Coetzee M.P."/>
            <person name="Chan W.Y."/>
            <person name="van Zyl E."/>
            <person name="De Maayer P."/>
            <person name="Coutinho T.A."/>
            <person name="Blom J."/>
            <person name="Smits T.H."/>
            <person name="Duffy B."/>
            <person name="Venter S.N."/>
        </authorList>
    </citation>
    <scope>NUCLEOTIDE SEQUENCE [LARGE SCALE GENOMIC DNA]</scope>
    <source>
        <strain evidence="10 11">LMG 2657</strain>
    </source>
</reference>
<keyword evidence="5" id="KW-0029">Amino-acid transport</keyword>
<dbReference type="STRING" id="55209.HA50_05170"/>
<dbReference type="InterPro" id="IPR001851">
    <property type="entry name" value="ABC_transp_permease"/>
</dbReference>
<feature type="transmembrane region" description="Helical" evidence="9">
    <location>
        <begin position="221"/>
        <end position="245"/>
    </location>
</feature>
<keyword evidence="6 9" id="KW-1133">Transmembrane helix</keyword>
<evidence type="ECO:0000256" key="2">
    <source>
        <dbReference type="ARBA" id="ARBA00022448"/>
    </source>
</evidence>
<dbReference type="GO" id="GO:0006865">
    <property type="term" value="P:amino acid transport"/>
    <property type="evidence" value="ECO:0007669"/>
    <property type="project" value="UniProtKB-KW"/>
</dbReference>
<dbReference type="InterPro" id="IPR052157">
    <property type="entry name" value="BCAA_transport_permease"/>
</dbReference>
<evidence type="ECO:0000256" key="5">
    <source>
        <dbReference type="ARBA" id="ARBA00022970"/>
    </source>
</evidence>
<dbReference type="PANTHER" id="PTHR11795:SF445">
    <property type="entry name" value="AMINO ACID ABC TRANSPORTER PERMEASE PROTEIN"/>
    <property type="match status" value="1"/>
</dbReference>